<proteinExistence type="predicted"/>
<protein>
    <submittedName>
        <fullName evidence="1">Uncharacterized protein</fullName>
    </submittedName>
</protein>
<evidence type="ECO:0000313" key="1">
    <source>
        <dbReference type="EMBL" id="MBQ0957505.1"/>
    </source>
</evidence>
<dbReference type="RefSeq" id="WP_210799802.1">
    <property type="nucleotide sequence ID" value="NZ_JAGQDE010000001.1"/>
</dbReference>
<gene>
    <name evidence="1" type="ORF">KAK06_00910</name>
</gene>
<evidence type="ECO:0000313" key="2">
    <source>
        <dbReference type="Proteomes" id="UP000678374"/>
    </source>
</evidence>
<dbReference type="EMBL" id="JAGQDE010000001">
    <property type="protein sequence ID" value="MBQ0957505.1"/>
    <property type="molecule type" value="Genomic_DNA"/>
</dbReference>
<dbReference type="AlphaFoldDB" id="A0A940YQA8"/>
<name>A0A940YQA8_9BURK</name>
<organism evidence="1 2">
    <name type="scientific">Ideonella aquatica</name>
    <dbReference type="NCBI Taxonomy" id="2824119"/>
    <lineage>
        <taxon>Bacteria</taxon>
        <taxon>Pseudomonadati</taxon>
        <taxon>Pseudomonadota</taxon>
        <taxon>Betaproteobacteria</taxon>
        <taxon>Burkholderiales</taxon>
        <taxon>Sphaerotilaceae</taxon>
        <taxon>Ideonella</taxon>
    </lineage>
</organism>
<sequence>MSLAAPTLGLDNTHPVSQLRHRLALGVQWMDAVGARPALGPWASELLAVGERPLAQPLDVHPLARHALRHAGRLAKVLARAAQDRLDSPPATPADDPTRLELRAWGHAGRSSGGYRPGEDPRLLVPRRLALLPVLADGLPAAGLVNRRSAWLWPGARYPLPAGASALRGRVQRGADLAHAVPVPWCRLLVTRPGAAPPNPATETALGWGHGDDRGEFLVVLGPEAAGGGAALPTALALRLWVYLPPEAPFDPAQPLLSLPLEVAEADDLDVLQGQRVPPGFVRRGPIDLSPGPGRVLVLDDAQLLFA</sequence>
<keyword evidence="2" id="KW-1185">Reference proteome</keyword>
<accession>A0A940YQA8</accession>
<reference evidence="1" key="1">
    <citation type="submission" date="2021-04" db="EMBL/GenBank/DDBJ databases">
        <title>The genome sequence of Ideonella sp. 4Y11.</title>
        <authorList>
            <person name="Liu Y."/>
        </authorList>
    </citation>
    <scope>NUCLEOTIDE SEQUENCE</scope>
    <source>
        <strain evidence="1">4Y11</strain>
    </source>
</reference>
<comment type="caution">
    <text evidence="1">The sequence shown here is derived from an EMBL/GenBank/DDBJ whole genome shotgun (WGS) entry which is preliminary data.</text>
</comment>
<dbReference type="Proteomes" id="UP000678374">
    <property type="component" value="Unassembled WGS sequence"/>
</dbReference>